<gene>
    <name evidence="1" type="ORF">DesyoDRAFT_3249</name>
</gene>
<accession>H5XWB1</accession>
<dbReference type="STRING" id="768710.DesyoDRAFT_3249"/>
<evidence type="ECO:0000313" key="1">
    <source>
        <dbReference type="EMBL" id="EHQ90280.1"/>
    </source>
</evidence>
<dbReference type="HOGENOM" id="CLU_668561_0_0_9"/>
<proteinExistence type="predicted"/>
<keyword evidence="2" id="KW-1185">Reference proteome</keyword>
<name>H5XWB1_9FIRM</name>
<dbReference type="EMBL" id="CM001441">
    <property type="protein sequence ID" value="EHQ90280.1"/>
    <property type="molecule type" value="Genomic_DNA"/>
</dbReference>
<dbReference type="RefSeq" id="WP_007784599.1">
    <property type="nucleotide sequence ID" value="NZ_CM001441.1"/>
</dbReference>
<sequence>MSITWNKIWETHPDVFIVRDWKEYPEEKKKASRLPLQYDYFMGGETTLRVGIIACSSIIHEEEFLLAGLLWGNRLSNGAKTVIYYVAPDFSASFLTGLTKIGGMIHAKAVYWREKLTPSLYPIPEKQQIRRPRYAIGEERSDWKRWGVGLNPVARQQLMTVNGFFNQLADRQVRSVIKSQSINFYWGNIEIAEVRRKGKKFELTSKVKWLKAKDLMLKWQKQGWVDSSGSLNSDFCETISGIVDYLNSLKREGKLRPQDLLSLLLHQGDGALKLLWGSPWPWPWLPKDRSENAVLELEEWFYFQGNGQLSVVCPIFDKPLLRAARSILLASVLEGSLLLAIARDNQGNPLVWDGRVHWLTTLGKEEELRRCYSWLNDVDRFPIWTLPEDWQDNGIYQLNCQSNYLNHSLMQKDYL</sequence>
<dbReference type="Proteomes" id="UP000005104">
    <property type="component" value="Chromosome"/>
</dbReference>
<dbReference type="AlphaFoldDB" id="H5XWB1"/>
<dbReference type="OrthoDB" id="1791958at2"/>
<evidence type="ECO:0000313" key="2">
    <source>
        <dbReference type="Proteomes" id="UP000005104"/>
    </source>
</evidence>
<organism evidence="1 2">
    <name type="scientific">Desulfosporosinus youngiae DSM 17734</name>
    <dbReference type="NCBI Taxonomy" id="768710"/>
    <lineage>
        <taxon>Bacteria</taxon>
        <taxon>Bacillati</taxon>
        <taxon>Bacillota</taxon>
        <taxon>Clostridia</taxon>
        <taxon>Eubacteriales</taxon>
        <taxon>Desulfitobacteriaceae</taxon>
        <taxon>Desulfosporosinus</taxon>
    </lineage>
</organism>
<protein>
    <submittedName>
        <fullName evidence="1">Uncharacterized protein</fullName>
    </submittedName>
</protein>
<reference evidence="1 2" key="1">
    <citation type="submission" date="2011-11" db="EMBL/GenBank/DDBJ databases">
        <title>The Noncontiguous Finished genome of Desulfosporosinus youngiae DSM 17734.</title>
        <authorList>
            <consortium name="US DOE Joint Genome Institute (JGI-PGF)"/>
            <person name="Lucas S."/>
            <person name="Han J."/>
            <person name="Lapidus A."/>
            <person name="Cheng J.-F."/>
            <person name="Goodwin L."/>
            <person name="Pitluck S."/>
            <person name="Peters L."/>
            <person name="Ovchinnikova G."/>
            <person name="Lu M."/>
            <person name="Land M.L."/>
            <person name="Hauser L."/>
            <person name="Pester M."/>
            <person name="Spring S."/>
            <person name="Ollivier B."/>
            <person name="Rattei T."/>
            <person name="Klenk H.-P."/>
            <person name="Wagner M."/>
            <person name="Loy A."/>
            <person name="Woyke T.J."/>
        </authorList>
    </citation>
    <scope>NUCLEOTIDE SEQUENCE [LARGE SCALE GENOMIC DNA]</scope>
    <source>
        <strain evidence="1 2">DSM 17734</strain>
    </source>
</reference>
<dbReference type="eggNOG" id="ENOG502ZB1C">
    <property type="taxonomic scope" value="Bacteria"/>
</dbReference>